<gene>
    <name evidence="6" type="ORF">I601_2763</name>
</gene>
<dbReference type="Proteomes" id="UP000077868">
    <property type="component" value="Chromosome"/>
</dbReference>
<dbReference type="PROSITE" id="PS51462">
    <property type="entry name" value="NUDIX"/>
    <property type="match status" value="1"/>
</dbReference>
<evidence type="ECO:0000259" key="5">
    <source>
        <dbReference type="PROSITE" id="PS51462"/>
    </source>
</evidence>
<dbReference type="EMBL" id="CP015079">
    <property type="protein sequence ID" value="ANH39179.1"/>
    <property type="molecule type" value="Genomic_DNA"/>
</dbReference>
<evidence type="ECO:0000256" key="1">
    <source>
        <dbReference type="ARBA" id="ARBA00001946"/>
    </source>
</evidence>
<evidence type="ECO:0000256" key="3">
    <source>
        <dbReference type="ARBA" id="ARBA00022801"/>
    </source>
</evidence>
<dbReference type="KEGG" id="ndk:I601_2763"/>
<comment type="cofactor">
    <cofactor evidence="1">
        <name>Mg(2+)</name>
        <dbReference type="ChEBI" id="CHEBI:18420"/>
    </cofactor>
</comment>
<dbReference type="SUPFAM" id="SSF55811">
    <property type="entry name" value="Nudix"/>
    <property type="match status" value="1"/>
</dbReference>
<dbReference type="Pfam" id="PF00293">
    <property type="entry name" value="NUDIX"/>
    <property type="match status" value="1"/>
</dbReference>
<dbReference type="Gene3D" id="3.90.79.10">
    <property type="entry name" value="Nucleoside Triphosphate Pyrophosphohydrolase"/>
    <property type="match status" value="1"/>
</dbReference>
<dbReference type="PANTHER" id="PTHR43046">
    <property type="entry name" value="GDP-MANNOSE MANNOSYL HYDROLASE"/>
    <property type="match status" value="1"/>
</dbReference>
<dbReference type="AlphaFoldDB" id="A0A1A9GLL3"/>
<name>A0A1A9GLL3_9ACTN</name>
<proteinExistence type="inferred from homology"/>
<dbReference type="InterPro" id="IPR015797">
    <property type="entry name" value="NUDIX_hydrolase-like_dom_sf"/>
</dbReference>
<evidence type="ECO:0000256" key="4">
    <source>
        <dbReference type="RuleBase" id="RU003476"/>
    </source>
</evidence>
<keyword evidence="7" id="KW-1185">Reference proteome</keyword>
<dbReference type="GO" id="GO:0016787">
    <property type="term" value="F:hydrolase activity"/>
    <property type="evidence" value="ECO:0007669"/>
    <property type="project" value="UniProtKB-KW"/>
</dbReference>
<dbReference type="PRINTS" id="PR00502">
    <property type="entry name" value="NUDIXFAMILY"/>
</dbReference>
<dbReference type="PATRIC" id="fig|1300347.3.peg.2758"/>
<reference evidence="6 7" key="1">
    <citation type="submission" date="2016-03" db="EMBL/GenBank/DDBJ databases">
        <title>Complete genome sequence of a soil Actinobacterium, Nocardioides dokdonensis FR1436.</title>
        <authorList>
            <person name="Kwon S.-K."/>
            <person name="Kim K."/>
            <person name="Kim J.F."/>
        </authorList>
    </citation>
    <scope>NUCLEOTIDE SEQUENCE [LARGE SCALE GENOMIC DNA]</scope>
    <source>
        <strain evidence="6 7">FR1436</strain>
    </source>
</reference>
<organism evidence="6 7">
    <name type="scientific">Nocardioides dokdonensis FR1436</name>
    <dbReference type="NCBI Taxonomy" id="1300347"/>
    <lineage>
        <taxon>Bacteria</taxon>
        <taxon>Bacillati</taxon>
        <taxon>Actinomycetota</taxon>
        <taxon>Actinomycetes</taxon>
        <taxon>Propionibacteriales</taxon>
        <taxon>Nocardioidaceae</taxon>
        <taxon>Nocardioides</taxon>
    </lineage>
</organism>
<keyword evidence="3 4" id="KW-0378">Hydrolase</keyword>
<dbReference type="PROSITE" id="PS00893">
    <property type="entry name" value="NUDIX_BOX"/>
    <property type="match status" value="1"/>
</dbReference>
<dbReference type="OrthoDB" id="3404294at2"/>
<evidence type="ECO:0000256" key="2">
    <source>
        <dbReference type="ARBA" id="ARBA00005582"/>
    </source>
</evidence>
<dbReference type="STRING" id="1300347.I601_2763"/>
<sequence>MATRYDFAFATSYRLPALALGITPWTAWVEVDEPGTPTPEVRVRFGAWRLRTPVRNITAVHRSGGFAYLKTAGPPHLSFTDKGVTFATNGDAAVCFELATPVKGIDPTGRIVHPGVTLTVADPDALAAELTAHPADEGMSWASCTRGHRHWGPRGAAGLLVASEGAVLLQLRAHWAHQGGTWSIPGGAKERGESAETAALREAEEELGIDPRRVRLSGSYVATCGGWTYETLLGHADRTLRVRDLAESDGHRWVPADDVDLLPLHHGFRAAWDDPGTQLRDFVRAPRRS</sequence>
<dbReference type="InterPro" id="IPR020476">
    <property type="entry name" value="Nudix_hydrolase"/>
</dbReference>
<protein>
    <recommendedName>
        <fullName evidence="5">Nudix hydrolase domain-containing protein</fullName>
    </recommendedName>
</protein>
<evidence type="ECO:0000313" key="7">
    <source>
        <dbReference type="Proteomes" id="UP000077868"/>
    </source>
</evidence>
<evidence type="ECO:0000313" key="6">
    <source>
        <dbReference type="EMBL" id="ANH39179.1"/>
    </source>
</evidence>
<accession>A0A1A9GLL3</accession>
<dbReference type="RefSeq" id="WP_068110710.1">
    <property type="nucleotide sequence ID" value="NZ_CP015079.1"/>
</dbReference>
<comment type="similarity">
    <text evidence="2 4">Belongs to the Nudix hydrolase family.</text>
</comment>
<dbReference type="PANTHER" id="PTHR43046:SF2">
    <property type="entry name" value="8-OXO-DGTP DIPHOSPHATASE-RELATED"/>
    <property type="match status" value="1"/>
</dbReference>
<feature type="domain" description="Nudix hydrolase" evidence="5">
    <location>
        <begin position="152"/>
        <end position="276"/>
    </location>
</feature>
<dbReference type="InterPro" id="IPR020084">
    <property type="entry name" value="NUDIX_hydrolase_CS"/>
</dbReference>
<dbReference type="InterPro" id="IPR000086">
    <property type="entry name" value="NUDIX_hydrolase_dom"/>
</dbReference>